<evidence type="ECO:0000313" key="2">
    <source>
        <dbReference type="Proteomes" id="UP000244855"/>
    </source>
</evidence>
<name>A0A2V1D0B2_9PLEO</name>
<organism evidence="1 2">
    <name type="scientific">Periconia macrospinosa</name>
    <dbReference type="NCBI Taxonomy" id="97972"/>
    <lineage>
        <taxon>Eukaryota</taxon>
        <taxon>Fungi</taxon>
        <taxon>Dikarya</taxon>
        <taxon>Ascomycota</taxon>
        <taxon>Pezizomycotina</taxon>
        <taxon>Dothideomycetes</taxon>
        <taxon>Pleosporomycetidae</taxon>
        <taxon>Pleosporales</taxon>
        <taxon>Massarineae</taxon>
        <taxon>Periconiaceae</taxon>
        <taxon>Periconia</taxon>
    </lineage>
</organism>
<accession>A0A2V1D0B2</accession>
<dbReference type="EMBL" id="KZ805867">
    <property type="protein sequence ID" value="PVH91431.1"/>
    <property type="molecule type" value="Genomic_DNA"/>
</dbReference>
<dbReference type="Proteomes" id="UP000244855">
    <property type="component" value="Unassembled WGS sequence"/>
</dbReference>
<keyword evidence="2" id="KW-1185">Reference proteome</keyword>
<evidence type="ECO:0000313" key="1">
    <source>
        <dbReference type="EMBL" id="PVH91431.1"/>
    </source>
</evidence>
<gene>
    <name evidence="1" type="ORF">DM02DRAFT_620537</name>
</gene>
<proteinExistence type="predicted"/>
<dbReference type="AlphaFoldDB" id="A0A2V1D0B2"/>
<protein>
    <submittedName>
        <fullName evidence="1">Uncharacterized protein</fullName>
    </submittedName>
</protein>
<reference evidence="1 2" key="1">
    <citation type="journal article" date="2018" name="Sci. Rep.">
        <title>Comparative genomics provides insights into the lifestyle and reveals functional heterogeneity of dark septate endophytic fungi.</title>
        <authorList>
            <person name="Knapp D.G."/>
            <person name="Nemeth J.B."/>
            <person name="Barry K."/>
            <person name="Hainaut M."/>
            <person name="Henrissat B."/>
            <person name="Johnson J."/>
            <person name="Kuo A."/>
            <person name="Lim J.H.P."/>
            <person name="Lipzen A."/>
            <person name="Nolan M."/>
            <person name="Ohm R.A."/>
            <person name="Tamas L."/>
            <person name="Grigoriev I.V."/>
            <person name="Spatafora J.W."/>
            <person name="Nagy L.G."/>
            <person name="Kovacs G.M."/>
        </authorList>
    </citation>
    <scope>NUCLEOTIDE SEQUENCE [LARGE SCALE GENOMIC DNA]</scope>
    <source>
        <strain evidence="1 2">DSE2036</strain>
    </source>
</reference>
<sequence length="52" mass="6060">MVCEESHPWDHQSAQRELKEGPHIEALQEGEDAKWRCLWCINVNRANTGQEV</sequence>